<feature type="region of interest" description="Disordered" evidence="1">
    <location>
        <begin position="98"/>
        <end position="124"/>
    </location>
</feature>
<accession>A0ABT5E4U0</accession>
<reference evidence="2 3" key="1">
    <citation type="submission" date="2022-11" db="EMBL/GenBank/DDBJ databases">
        <title>Minimal conservation of predation-associated metabolite biosynthetic gene clusters underscores biosynthetic potential of Myxococcota including descriptions for ten novel species: Archangium lansinium sp. nov., Myxococcus landrumus sp. nov., Nannocystis bai.</title>
        <authorList>
            <person name="Ahearne A."/>
            <person name="Stevens C."/>
            <person name="Dowd S."/>
        </authorList>
    </citation>
    <scope>NUCLEOTIDE SEQUENCE [LARGE SCALE GENOMIC DNA]</scope>
    <source>
        <strain evidence="2 3">BB15-2</strain>
    </source>
</reference>
<feature type="region of interest" description="Disordered" evidence="1">
    <location>
        <begin position="64"/>
        <end position="86"/>
    </location>
</feature>
<proteinExistence type="predicted"/>
<organism evidence="2 3">
    <name type="scientific">Nannocystis bainbridge</name>
    <dbReference type="NCBI Taxonomy" id="2995303"/>
    <lineage>
        <taxon>Bacteria</taxon>
        <taxon>Pseudomonadati</taxon>
        <taxon>Myxococcota</taxon>
        <taxon>Polyangia</taxon>
        <taxon>Nannocystales</taxon>
        <taxon>Nannocystaceae</taxon>
        <taxon>Nannocystis</taxon>
    </lineage>
</organism>
<evidence type="ECO:0000256" key="1">
    <source>
        <dbReference type="SAM" id="MobiDB-lite"/>
    </source>
</evidence>
<sequence length="138" mass="14297">MKGSVLARLRRVSTSPEGRALVHAVDDAGLEYKIEVPLEAVRGVSPDQGHVLVLSWSIEPSTRAAEPAAASIPAEPSSTATTRVSTTSEVDRAFMALMGRPRGSTSAAESDPATSTSVSTATNSTSQGLAELLGLKHI</sequence>
<feature type="compositionally biased region" description="Low complexity" evidence="1">
    <location>
        <begin position="114"/>
        <end position="124"/>
    </location>
</feature>
<dbReference type="RefSeq" id="WP_272089393.1">
    <property type="nucleotide sequence ID" value="NZ_JAQNDL010000003.1"/>
</dbReference>
<evidence type="ECO:0000313" key="2">
    <source>
        <dbReference type="EMBL" id="MDC0720884.1"/>
    </source>
</evidence>
<comment type="caution">
    <text evidence="2">The sequence shown here is derived from an EMBL/GenBank/DDBJ whole genome shotgun (WGS) entry which is preliminary data.</text>
</comment>
<dbReference type="Proteomes" id="UP001221686">
    <property type="component" value="Unassembled WGS sequence"/>
</dbReference>
<protein>
    <submittedName>
        <fullName evidence="2">Uncharacterized protein</fullName>
    </submittedName>
</protein>
<name>A0ABT5E4U0_9BACT</name>
<evidence type="ECO:0000313" key="3">
    <source>
        <dbReference type="Proteomes" id="UP001221686"/>
    </source>
</evidence>
<gene>
    <name evidence="2" type="ORF">POL25_28525</name>
</gene>
<keyword evidence="3" id="KW-1185">Reference proteome</keyword>
<dbReference type="EMBL" id="JAQNDL010000003">
    <property type="protein sequence ID" value="MDC0720884.1"/>
    <property type="molecule type" value="Genomic_DNA"/>
</dbReference>